<dbReference type="SMART" id="SM00342">
    <property type="entry name" value="HTH_ARAC"/>
    <property type="match status" value="1"/>
</dbReference>
<evidence type="ECO:0000256" key="6">
    <source>
        <dbReference type="SAM" id="SignalP"/>
    </source>
</evidence>
<dbReference type="InterPro" id="IPR004358">
    <property type="entry name" value="Sig_transdc_His_kin-like_C"/>
</dbReference>
<feature type="domain" description="HTH araC/xylS-type" evidence="7">
    <location>
        <begin position="849"/>
        <end position="947"/>
    </location>
</feature>
<dbReference type="GO" id="GO:0043565">
    <property type="term" value="F:sequence-specific DNA binding"/>
    <property type="evidence" value="ECO:0007669"/>
    <property type="project" value="InterPro"/>
</dbReference>
<sequence>MNVLKTCKRKKLHRFILYIRCCVICLLFASAFTDLFAQPVLSDQSPLINTVGTIRFFLAEEWQVSAHAPEQIADGINLKDGIAVPSLHLDSLRTITGDKKYGWAELSFIADSTLSDKAWFVRNFGYAAVRVWINGKFVFQDGTPSPIRSGEVASRVSPTAYAPANIREGVNYILVEFSWNTAPQWLYSVRTSPEAFVRPIFSEPQHFVAYQRLQANRSFMLGAVIFVLLLLSVAHIYLSTKSVDRYHYYAFWVNISLMLHACTQMGDAAFYWSVTMIPAQQIGHVVLFLFVFYNIIFTIGTYYRLSLPQKSLRIFFGVYLLLSMYAVLFQYELIYILHPILAILNLAFAVYLLQQTLKKHAGIRASIMFVGFFIMLLGAFAYAVLYQIYFPTNTLLYYLTVIMVYMVVPVSFTITITLDFVEVFEQTEQKVIERTKELREKDEFKSRFFLNVSHELRTPTTILEGLLQKAAEQSGPNSEIRIPKEDSSLVMRNAKRLVVLVNQILDLSKSDKGKLSLQKKHYRLDDLIQNVIDLNTSFIALRFQKVEFNSNTSYTIVNADGEKVSTILSNVLINASKYGPEHSLIRIETRVNNESGEVEIDIKDEGEGVGLNDREIIFERFHRLKTPDKPYVEGLGIGLDLGRSLARLHDGNLVVVEDEDKGARFRLTLPFDYRLALNPVNGWEKPQENGTQTSAPEPAGISESGKVRLLLVEDNPDMNAYVKGLLHALGSVHSCKNGAEALAWLQKNETDIVVTDLMMPVMTGEELIRHMASDPKLQTIPIVVLSAKDNAGDRLHLLRVGIIDYITKPFNASELRLKIENLMRFYQRRKAFMLEVSEDDIPGEISLPEKVKNYVLDHIDDSRLSASALADAFSMSERSFYRKIEKESGMTPAAFIREVRLQYAARIVENSTDIRLNELAGKIGYKSADTFKRNYVERFGVSPNEIS</sequence>
<dbReference type="Gene3D" id="3.40.50.2300">
    <property type="match status" value="1"/>
</dbReference>
<dbReference type="Pfam" id="PF02518">
    <property type="entry name" value="HATPase_c"/>
    <property type="match status" value="1"/>
</dbReference>
<dbReference type="Pfam" id="PF00512">
    <property type="entry name" value="HisKA"/>
    <property type="match status" value="1"/>
</dbReference>
<dbReference type="InterPro" id="IPR036097">
    <property type="entry name" value="HisK_dim/P_sf"/>
</dbReference>
<dbReference type="EC" id="2.7.13.3" evidence="2"/>
<gene>
    <name evidence="10" type="ORF">CYPRO_1298</name>
</gene>
<dbReference type="Pfam" id="PF00072">
    <property type="entry name" value="Response_reg"/>
    <property type="match status" value="1"/>
</dbReference>
<dbReference type="InterPro" id="IPR011006">
    <property type="entry name" value="CheY-like_superfamily"/>
</dbReference>
<dbReference type="PROSITE" id="PS01124">
    <property type="entry name" value="HTH_ARAC_FAMILY_2"/>
    <property type="match status" value="1"/>
</dbReference>
<dbReference type="SUPFAM" id="SSF52172">
    <property type="entry name" value="CheY-like"/>
    <property type="match status" value="1"/>
</dbReference>
<dbReference type="PROSITE" id="PS50109">
    <property type="entry name" value="HIS_KIN"/>
    <property type="match status" value="1"/>
</dbReference>
<keyword evidence="5" id="KW-0812">Transmembrane</keyword>
<feature type="domain" description="Response regulatory" evidence="9">
    <location>
        <begin position="708"/>
        <end position="823"/>
    </location>
</feature>
<dbReference type="SUPFAM" id="SSF55874">
    <property type="entry name" value="ATPase domain of HSP90 chaperone/DNA topoisomerase II/histidine kinase"/>
    <property type="match status" value="1"/>
</dbReference>
<dbReference type="PROSITE" id="PS50110">
    <property type="entry name" value="RESPONSE_REGULATORY"/>
    <property type="match status" value="1"/>
</dbReference>
<accession>A0A345UJA3</accession>
<feature type="transmembrane region" description="Helical" evidence="5">
    <location>
        <begin position="284"/>
        <end position="305"/>
    </location>
</feature>
<dbReference type="GO" id="GO:0000155">
    <property type="term" value="F:phosphorelay sensor kinase activity"/>
    <property type="evidence" value="ECO:0007669"/>
    <property type="project" value="InterPro"/>
</dbReference>
<evidence type="ECO:0000313" key="11">
    <source>
        <dbReference type="Proteomes" id="UP000254808"/>
    </source>
</evidence>
<dbReference type="AlphaFoldDB" id="A0A345UJA3"/>
<feature type="transmembrane region" description="Helical" evidence="5">
    <location>
        <begin position="312"/>
        <end position="329"/>
    </location>
</feature>
<dbReference type="SMART" id="SM00387">
    <property type="entry name" value="HATPase_c"/>
    <property type="match status" value="1"/>
</dbReference>
<dbReference type="InterPro" id="IPR001789">
    <property type="entry name" value="Sig_transdc_resp-reg_receiver"/>
</dbReference>
<feature type="transmembrane region" description="Helical" evidence="5">
    <location>
        <begin position="250"/>
        <end position="272"/>
    </location>
</feature>
<reference evidence="10 11" key="1">
    <citation type="submission" date="2018-03" db="EMBL/GenBank/DDBJ databases">
        <title>Phenotypic and genomic properties of Cyclonatronum proteinivorum gen. nov., sp. nov., a haloalkaliphilic bacteroidete from soda lakes possessing Na+-translocating rhodopsin.</title>
        <authorList>
            <person name="Toshchakov S.V."/>
            <person name="Korzhenkov A."/>
            <person name="Samarov N.I."/>
            <person name="Kublanov I.V."/>
            <person name="Muntyan M.S."/>
            <person name="Sorokin D.Y."/>
        </authorList>
    </citation>
    <scope>NUCLEOTIDE SEQUENCE [LARGE SCALE GENOMIC DNA]</scope>
    <source>
        <strain evidence="10 11">Omega</strain>
    </source>
</reference>
<dbReference type="KEGG" id="cprv:CYPRO_1298"/>
<keyword evidence="3 4" id="KW-0597">Phosphoprotein</keyword>
<dbReference type="InterPro" id="IPR036890">
    <property type="entry name" value="HATPase_C_sf"/>
</dbReference>
<evidence type="ECO:0000313" key="10">
    <source>
        <dbReference type="EMBL" id="AXJ00555.1"/>
    </source>
</evidence>
<feature type="signal peptide" evidence="6">
    <location>
        <begin position="1"/>
        <end position="37"/>
    </location>
</feature>
<dbReference type="InterPro" id="IPR018060">
    <property type="entry name" value="HTH_AraC"/>
</dbReference>
<evidence type="ECO:0000259" key="7">
    <source>
        <dbReference type="PROSITE" id="PS01124"/>
    </source>
</evidence>
<dbReference type="CDD" id="cd00082">
    <property type="entry name" value="HisKA"/>
    <property type="match status" value="1"/>
</dbReference>
<keyword evidence="5" id="KW-1133">Transmembrane helix</keyword>
<evidence type="ECO:0000256" key="2">
    <source>
        <dbReference type="ARBA" id="ARBA00012438"/>
    </source>
</evidence>
<evidence type="ECO:0000259" key="9">
    <source>
        <dbReference type="PROSITE" id="PS50110"/>
    </source>
</evidence>
<dbReference type="InterPro" id="IPR003594">
    <property type="entry name" value="HATPase_dom"/>
</dbReference>
<dbReference type="SMART" id="SM00448">
    <property type="entry name" value="REC"/>
    <property type="match status" value="1"/>
</dbReference>
<feature type="modified residue" description="4-aspartylphosphate" evidence="4">
    <location>
        <position position="756"/>
    </location>
</feature>
<dbReference type="SMART" id="SM00388">
    <property type="entry name" value="HisKA"/>
    <property type="match status" value="1"/>
</dbReference>
<evidence type="ECO:0000256" key="4">
    <source>
        <dbReference type="PROSITE-ProRule" id="PRU00169"/>
    </source>
</evidence>
<proteinExistence type="predicted"/>
<feature type="transmembrane region" description="Helical" evidence="5">
    <location>
        <begin position="365"/>
        <end position="389"/>
    </location>
</feature>
<dbReference type="Gene3D" id="3.30.565.10">
    <property type="entry name" value="Histidine kinase-like ATPase, C-terminal domain"/>
    <property type="match status" value="1"/>
</dbReference>
<dbReference type="GO" id="GO:0003700">
    <property type="term" value="F:DNA-binding transcription factor activity"/>
    <property type="evidence" value="ECO:0007669"/>
    <property type="project" value="InterPro"/>
</dbReference>
<feature type="domain" description="Histidine kinase" evidence="8">
    <location>
        <begin position="451"/>
        <end position="673"/>
    </location>
</feature>
<dbReference type="PANTHER" id="PTHR43547:SF2">
    <property type="entry name" value="HYBRID SIGNAL TRANSDUCTION HISTIDINE KINASE C"/>
    <property type="match status" value="1"/>
</dbReference>
<evidence type="ECO:0000256" key="5">
    <source>
        <dbReference type="SAM" id="Phobius"/>
    </source>
</evidence>
<evidence type="ECO:0000256" key="1">
    <source>
        <dbReference type="ARBA" id="ARBA00000085"/>
    </source>
</evidence>
<dbReference type="SUPFAM" id="SSF47384">
    <property type="entry name" value="Homodimeric domain of signal transducing histidine kinase"/>
    <property type="match status" value="1"/>
</dbReference>
<keyword evidence="10" id="KW-0808">Transferase</keyword>
<dbReference type="InterPro" id="IPR003661">
    <property type="entry name" value="HisK_dim/P_dom"/>
</dbReference>
<dbReference type="InterPro" id="IPR005467">
    <property type="entry name" value="His_kinase_dom"/>
</dbReference>
<protein>
    <recommendedName>
        <fullName evidence="2">histidine kinase</fullName>
        <ecNumber evidence="2">2.7.13.3</ecNumber>
    </recommendedName>
</protein>
<keyword evidence="10" id="KW-0418">Kinase</keyword>
<dbReference type="EMBL" id="CP027806">
    <property type="protein sequence ID" value="AXJ00555.1"/>
    <property type="molecule type" value="Genomic_DNA"/>
</dbReference>
<feature type="transmembrane region" description="Helical" evidence="5">
    <location>
        <begin position="335"/>
        <end position="353"/>
    </location>
</feature>
<organism evidence="10 11">
    <name type="scientific">Cyclonatronum proteinivorum</name>
    <dbReference type="NCBI Taxonomy" id="1457365"/>
    <lineage>
        <taxon>Bacteria</taxon>
        <taxon>Pseudomonadati</taxon>
        <taxon>Balneolota</taxon>
        <taxon>Balneolia</taxon>
        <taxon>Balneolales</taxon>
        <taxon>Cyclonatronaceae</taxon>
        <taxon>Cyclonatronum</taxon>
    </lineage>
</organism>
<keyword evidence="6" id="KW-0732">Signal</keyword>
<dbReference type="PANTHER" id="PTHR43547">
    <property type="entry name" value="TWO-COMPONENT HISTIDINE KINASE"/>
    <property type="match status" value="1"/>
</dbReference>
<keyword evidence="5" id="KW-0472">Membrane</keyword>
<comment type="catalytic activity">
    <reaction evidence="1">
        <text>ATP + protein L-histidine = ADP + protein N-phospho-L-histidine.</text>
        <dbReference type="EC" id="2.7.13.3"/>
    </reaction>
</comment>
<dbReference type="Gene3D" id="1.10.287.130">
    <property type="match status" value="1"/>
</dbReference>
<dbReference type="CDD" id="cd00075">
    <property type="entry name" value="HATPase"/>
    <property type="match status" value="1"/>
</dbReference>
<evidence type="ECO:0000256" key="3">
    <source>
        <dbReference type="ARBA" id="ARBA00022553"/>
    </source>
</evidence>
<feature type="transmembrane region" description="Helical" evidence="5">
    <location>
        <begin position="219"/>
        <end position="238"/>
    </location>
</feature>
<name>A0A345UJA3_9BACT</name>
<dbReference type="Proteomes" id="UP000254808">
    <property type="component" value="Chromosome"/>
</dbReference>
<evidence type="ECO:0000259" key="8">
    <source>
        <dbReference type="PROSITE" id="PS50109"/>
    </source>
</evidence>
<dbReference type="Pfam" id="PF12833">
    <property type="entry name" value="HTH_18"/>
    <property type="match status" value="1"/>
</dbReference>
<keyword evidence="11" id="KW-1185">Reference proteome</keyword>
<feature type="chain" id="PRO_5017054561" description="histidine kinase" evidence="6">
    <location>
        <begin position="38"/>
        <end position="947"/>
    </location>
</feature>
<feature type="transmembrane region" description="Helical" evidence="5">
    <location>
        <begin position="395"/>
        <end position="421"/>
    </location>
</feature>
<dbReference type="PRINTS" id="PR00344">
    <property type="entry name" value="BCTRLSENSOR"/>
</dbReference>
<dbReference type="Gene3D" id="1.10.10.60">
    <property type="entry name" value="Homeodomain-like"/>
    <property type="match status" value="1"/>
</dbReference>